<dbReference type="GO" id="GO:0016887">
    <property type="term" value="F:ATP hydrolysis activity"/>
    <property type="evidence" value="ECO:0007669"/>
    <property type="project" value="InterPro"/>
</dbReference>
<dbReference type="InterPro" id="IPR015854">
    <property type="entry name" value="ABC_transpr_LolD-like"/>
</dbReference>
<dbReference type="InterPro" id="IPR003439">
    <property type="entry name" value="ABC_transporter-like_ATP-bd"/>
</dbReference>
<organism evidence="2 3">
    <name type="scientific">Duganella vulcania</name>
    <dbReference type="NCBI Taxonomy" id="2692166"/>
    <lineage>
        <taxon>Bacteria</taxon>
        <taxon>Pseudomonadati</taxon>
        <taxon>Pseudomonadota</taxon>
        <taxon>Betaproteobacteria</taxon>
        <taxon>Burkholderiales</taxon>
        <taxon>Oxalobacteraceae</taxon>
        <taxon>Telluria group</taxon>
        <taxon>Duganella</taxon>
    </lineage>
</organism>
<evidence type="ECO:0000259" key="1">
    <source>
        <dbReference type="Pfam" id="PF00005"/>
    </source>
</evidence>
<evidence type="ECO:0000313" key="3">
    <source>
        <dbReference type="Proteomes" id="UP000447355"/>
    </source>
</evidence>
<dbReference type="InterPro" id="IPR027417">
    <property type="entry name" value="P-loop_NTPase"/>
</dbReference>
<dbReference type="Pfam" id="PF00005">
    <property type="entry name" value="ABC_tran"/>
    <property type="match status" value="1"/>
</dbReference>
<sequence length="100" mass="10367">ALLERIGLGERTGHLPGQLSGGQLQRAAIARALLNRPALLLADEPTGNLDSKSAADVLALLKELHAGGQTLVLVTHDPAIAAGAQRTIHLRDGRIDEVGA</sequence>
<dbReference type="PANTHER" id="PTHR24220">
    <property type="entry name" value="IMPORT ATP-BINDING PROTEIN"/>
    <property type="match status" value="1"/>
</dbReference>
<dbReference type="GO" id="GO:0005524">
    <property type="term" value="F:ATP binding"/>
    <property type="evidence" value="ECO:0007669"/>
    <property type="project" value="UniProtKB-KW"/>
</dbReference>
<name>A0A845H374_9BURK</name>
<dbReference type="GO" id="GO:0022857">
    <property type="term" value="F:transmembrane transporter activity"/>
    <property type="evidence" value="ECO:0007669"/>
    <property type="project" value="TreeGrafter"/>
</dbReference>
<proteinExistence type="predicted"/>
<evidence type="ECO:0000313" key="2">
    <source>
        <dbReference type="EMBL" id="MYM99277.1"/>
    </source>
</evidence>
<gene>
    <name evidence="2" type="ORF">GTP90_36155</name>
</gene>
<dbReference type="SUPFAM" id="SSF52540">
    <property type="entry name" value="P-loop containing nucleoside triphosphate hydrolases"/>
    <property type="match status" value="1"/>
</dbReference>
<protein>
    <submittedName>
        <fullName evidence="2">ATP-binding cassette domain-containing protein</fullName>
    </submittedName>
</protein>
<comment type="caution">
    <text evidence="2">The sequence shown here is derived from an EMBL/GenBank/DDBJ whole genome shotgun (WGS) entry which is preliminary data.</text>
</comment>
<feature type="domain" description="ABC transporter" evidence="1">
    <location>
        <begin position="3"/>
        <end position="46"/>
    </location>
</feature>
<keyword evidence="2" id="KW-0067">ATP-binding</keyword>
<reference evidence="2" key="1">
    <citation type="submission" date="2019-12" db="EMBL/GenBank/DDBJ databases">
        <title>Novel species isolated from a subtropical stream in China.</title>
        <authorList>
            <person name="Lu H."/>
        </authorList>
    </citation>
    <scope>NUCLEOTIDE SEQUENCE [LARGE SCALE GENOMIC DNA]</scope>
    <source>
        <strain evidence="2">FT81W</strain>
    </source>
</reference>
<dbReference type="AlphaFoldDB" id="A0A845H374"/>
<dbReference type="GO" id="GO:0005886">
    <property type="term" value="C:plasma membrane"/>
    <property type="evidence" value="ECO:0007669"/>
    <property type="project" value="TreeGrafter"/>
</dbReference>
<dbReference type="PANTHER" id="PTHR24220:SF86">
    <property type="entry name" value="ABC TRANSPORTER ABCH.1"/>
    <property type="match status" value="1"/>
</dbReference>
<dbReference type="Gene3D" id="3.40.50.300">
    <property type="entry name" value="P-loop containing nucleotide triphosphate hydrolases"/>
    <property type="match status" value="1"/>
</dbReference>
<accession>A0A845H374</accession>
<dbReference type="EMBL" id="WWCX01000304">
    <property type="protein sequence ID" value="MYM99277.1"/>
    <property type="molecule type" value="Genomic_DNA"/>
</dbReference>
<feature type="non-terminal residue" evidence="2">
    <location>
        <position position="1"/>
    </location>
</feature>
<keyword evidence="2" id="KW-0547">Nucleotide-binding</keyword>
<dbReference type="Proteomes" id="UP000447355">
    <property type="component" value="Unassembled WGS sequence"/>
</dbReference>
<dbReference type="RefSeq" id="WP_161087969.1">
    <property type="nucleotide sequence ID" value="NZ_WWCX01000304.1"/>
</dbReference>